<dbReference type="GO" id="GO:0000493">
    <property type="term" value="P:box H/ACA snoRNP assembly"/>
    <property type="evidence" value="ECO:0007669"/>
    <property type="project" value="InterPro"/>
</dbReference>
<dbReference type="InterPro" id="IPR008978">
    <property type="entry name" value="HSP20-like_chaperone"/>
</dbReference>
<evidence type="ECO:0000313" key="6">
    <source>
        <dbReference type="Proteomes" id="UP001487740"/>
    </source>
</evidence>
<feature type="domain" description="CS" evidence="4">
    <location>
        <begin position="1"/>
        <end position="91"/>
    </location>
</feature>
<gene>
    <name evidence="5" type="ORF">O3P69_020487</name>
</gene>
<keyword evidence="6" id="KW-1185">Reference proteome</keyword>
<dbReference type="GO" id="GO:0005737">
    <property type="term" value="C:cytoplasm"/>
    <property type="evidence" value="ECO:0007669"/>
    <property type="project" value="TreeGrafter"/>
</dbReference>
<proteinExistence type="inferred from homology"/>
<evidence type="ECO:0000256" key="2">
    <source>
        <dbReference type="ARBA" id="ARBA00013750"/>
    </source>
</evidence>
<dbReference type="InterPro" id="IPR007052">
    <property type="entry name" value="CS_dom"/>
</dbReference>
<dbReference type="EMBL" id="JARAKH010000028">
    <property type="protein sequence ID" value="KAK8388535.1"/>
    <property type="molecule type" value="Genomic_DNA"/>
</dbReference>
<feature type="compositionally biased region" description="Acidic residues" evidence="3">
    <location>
        <begin position="483"/>
        <end position="530"/>
    </location>
</feature>
<evidence type="ECO:0000313" key="5">
    <source>
        <dbReference type="EMBL" id="KAK8388535.1"/>
    </source>
</evidence>
<dbReference type="AlphaFoldDB" id="A0AAW0TM19"/>
<dbReference type="InterPro" id="IPR048696">
    <property type="entry name" value="SHQ1-like_CS"/>
</dbReference>
<name>A0AAW0TM19_SCYPA</name>
<reference evidence="5 6" key="1">
    <citation type="submission" date="2023-03" db="EMBL/GenBank/DDBJ databases">
        <title>High-quality genome of Scylla paramamosain provides insights in environmental adaptation.</title>
        <authorList>
            <person name="Zhang L."/>
        </authorList>
    </citation>
    <scope>NUCLEOTIDE SEQUENCE [LARGE SCALE GENOMIC DNA]</scope>
    <source>
        <strain evidence="5">LZ_2023a</strain>
        <tissue evidence="5">Muscle</tissue>
    </source>
</reference>
<feature type="region of interest" description="Disordered" evidence="3">
    <location>
        <begin position="461"/>
        <end position="530"/>
    </location>
</feature>
<evidence type="ECO:0000259" key="4">
    <source>
        <dbReference type="PROSITE" id="PS51203"/>
    </source>
</evidence>
<dbReference type="Proteomes" id="UP001487740">
    <property type="component" value="Unassembled WGS sequence"/>
</dbReference>
<sequence length="530" mass="59644">MLTPKFEVQQDETCVTVKIFAPYAQITDAEISITEEVFTFYSSPYYLRLTFSGKLVDSELEEYSAKFDADAGAFIITCKKEIPGEHFTNLDLLTMLLAPQGATGVNRPSVEVIGVSFPGNDSEKDEEEDFDFTCEQTLPEENIVTMGYKYGFGNNSTGVFSVLQSELKDVVDISDPDNKSAPQRREERITQEMSLFDEDHYLADYFDVDMTQQFTEFIPEFYSITSDEVEFSEQDKQDMLELPRKEHLLDKGTKSMAFLGLADILYAWCYNHRITLGENNVESAWNVAKLSSTLSWLDSFTSLKDVAVSSIRRSLTFPLVRNWLLAQQVLKDTAHVLSLGRKKVLKCLFEIRRFFSASEPRYILNQLYINDYCVWLQKVKENKFISLGDSLRKVRVLKADVGLDLDDLETAAHLVLKEEEETLTPEQNINNIVTDMAGMTIIENGAVLGVSSDEALLHELPDNNTEQRDLVNLSDSDSSSSDSDSEEESDDTSDSSDSSDDSSDDSDGESSSDSSDLDSDDDTLSENDDN</sequence>
<comment type="similarity">
    <text evidence="1">Belongs to the SHQ1 family.</text>
</comment>
<evidence type="ECO:0000256" key="1">
    <source>
        <dbReference type="ARBA" id="ARBA00005607"/>
    </source>
</evidence>
<organism evidence="5 6">
    <name type="scientific">Scylla paramamosain</name>
    <name type="common">Mud crab</name>
    <dbReference type="NCBI Taxonomy" id="85552"/>
    <lineage>
        <taxon>Eukaryota</taxon>
        <taxon>Metazoa</taxon>
        <taxon>Ecdysozoa</taxon>
        <taxon>Arthropoda</taxon>
        <taxon>Crustacea</taxon>
        <taxon>Multicrustacea</taxon>
        <taxon>Malacostraca</taxon>
        <taxon>Eumalacostraca</taxon>
        <taxon>Eucarida</taxon>
        <taxon>Decapoda</taxon>
        <taxon>Pleocyemata</taxon>
        <taxon>Brachyura</taxon>
        <taxon>Eubrachyura</taxon>
        <taxon>Portunoidea</taxon>
        <taxon>Portunidae</taxon>
        <taxon>Portuninae</taxon>
        <taxon>Scylla</taxon>
    </lineage>
</organism>
<dbReference type="InterPro" id="IPR007009">
    <property type="entry name" value="Shq1_C"/>
</dbReference>
<dbReference type="PROSITE" id="PS51203">
    <property type="entry name" value="CS"/>
    <property type="match status" value="1"/>
</dbReference>
<protein>
    <recommendedName>
        <fullName evidence="2">Protein SHQ1 homolog</fullName>
    </recommendedName>
</protein>
<dbReference type="InterPro" id="IPR039742">
    <property type="entry name" value="Shq1"/>
</dbReference>
<dbReference type="PANTHER" id="PTHR12967">
    <property type="entry name" value="PROTEIN SHQ1 HOMOLOG"/>
    <property type="match status" value="1"/>
</dbReference>
<evidence type="ECO:0000256" key="3">
    <source>
        <dbReference type="SAM" id="MobiDB-lite"/>
    </source>
</evidence>
<dbReference type="GO" id="GO:0051082">
    <property type="term" value="F:unfolded protein binding"/>
    <property type="evidence" value="ECO:0007669"/>
    <property type="project" value="TreeGrafter"/>
</dbReference>
<dbReference type="Gene3D" id="2.60.40.790">
    <property type="match status" value="1"/>
</dbReference>
<dbReference type="Pfam" id="PF21413">
    <property type="entry name" value="SHQ1-like_CS"/>
    <property type="match status" value="1"/>
</dbReference>
<accession>A0AAW0TM19</accession>
<dbReference type="PANTHER" id="PTHR12967:SF0">
    <property type="entry name" value="PROTEIN SHQ1 HOMOLOG"/>
    <property type="match status" value="1"/>
</dbReference>
<dbReference type="Pfam" id="PF04925">
    <property type="entry name" value="SHQ1"/>
    <property type="match status" value="1"/>
</dbReference>
<dbReference type="GO" id="GO:0005654">
    <property type="term" value="C:nucleoplasm"/>
    <property type="evidence" value="ECO:0007669"/>
    <property type="project" value="TreeGrafter"/>
</dbReference>
<comment type="caution">
    <text evidence="5">The sequence shown here is derived from an EMBL/GenBank/DDBJ whole genome shotgun (WGS) entry which is preliminary data.</text>
</comment>